<evidence type="ECO:0000256" key="7">
    <source>
        <dbReference type="PIRSR" id="PIRSR600175-1"/>
    </source>
</evidence>
<dbReference type="GO" id="GO:0043005">
    <property type="term" value="C:neuron projection"/>
    <property type="evidence" value="ECO:0007669"/>
    <property type="project" value="TreeGrafter"/>
</dbReference>
<evidence type="ECO:0000256" key="8">
    <source>
        <dbReference type="RuleBase" id="RU003732"/>
    </source>
</evidence>
<evidence type="ECO:0000256" key="2">
    <source>
        <dbReference type="ARBA" id="ARBA00022448"/>
    </source>
</evidence>
<name>A0A915L3S0_ROMCU</name>
<protein>
    <recommendedName>
        <fullName evidence="8">Transporter</fullName>
    </recommendedName>
</protein>
<dbReference type="InterPro" id="IPR000175">
    <property type="entry name" value="Na/ntran_symport"/>
</dbReference>
<sequence length="206" mass="23233">MKSYYLFCRRRSSNYSNRSRSLTNSSLGALSQSARNSLPPDHLLQQPSGAAEHEPLMMTMVVGRSSAGRAIAEEDEACDVGTIDNMVGEGTQKSAPHLLPMDFDHDRERWSNKIEFLLAVIGFSVDLGNVWRFPYICYRNGGGAFLIPYFTMFLLGGLPLFFLELALGQYQRSGCLSVWKKVCPVFKESAQPHGFLRQKFFSKRFV</sequence>
<reference evidence="12" key="1">
    <citation type="submission" date="2022-11" db="UniProtKB">
        <authorList>
            <consortium name="WormBaseParasite"/>
        </authorList>
    </citation>
    <scope>IDENTIFICATION</scope>
</reference>
<proteinExistence type="inferred from homology"/>
<evidence type="ECO:0000256" key="5">
    <source>
        <dbReference type="ARBA" id="ARBA00022989"/>
    </source>
</evidence>
<dbReference type="PANTHER" id="PTHR11616:SF279">
    <property type="entry name" value="SODIUM-DEPENDENT SEROTONIN TRANSPORTER"/>
    <property type="match status" value="1"/>
</dbReference>
<dbReference type="GO" id="GO:0005886">
    <property type="term" value="C:plasma membrane"/>
    <property type="evidence" value="ECO:0007669"/>
    <property type="project" value="TreeGrafter"/>
</dbReference>
<keyword evidence="11" id="KW-1185">Reference proteome</keyword>
<dbReference type="Proteomes" id="UP000887565">
    <property type="component" value="Unplaced"/>
</dbReference>
<keyword evidence="7" id="KW-0479">Metal-binding</keyword>
<dbReference type="GO" id="GO:0098793">
    <property type="term" value="C:presynapse"/>
    <property type="evidence" value="ECO:0007669"/>
    <property type="project" value="GOC"/>
</dbReference>
<organism evidence="11 12">
    <name type="scientific">Romanomermis culicivorax</name>
    <name type="common">Nematode worm</name>
    <dbReference type="NCBI Taxonomy" id="13658"/>
    <lineage>
        <taxon>Eukaryota</taxon>
        <taxon>Metazoa</taxon>
        <taxon>Ecdysozoa</taxon>
        <taxon>Nematoda</taxon>
        <taxon>Enoplea</taxon>
        <taxon>Dorylaimia</taxon>
        <taxon>Mermithida</taxon>
        <taxon>Mermithoidea</taxon>
        <taxon>Mermithidae</taxon>
        <taxon>Romanomermis</taxon>
    </lineage>
</organism>
<keyword evidence="5 10" id="KW-1133">Transmembrane helix</keyword>
<dbReference type="PROSITE" id="PS00610">
    <property type="entry name" value="NA_NEUROTRAN_SYMP_1"/>
    <property type="match status" value="1"/>
</dbReference>
<accession>A0A915L3S0</accession>
<comment type="similarity">
    <text evidence="8">Belongs to the sodium:neurotransmitter symporter (SNF) (TC 2.A.22) family.</text>
</comment>
<evidence type="ECO:0000256" key="4">
    <source>
        <dbReference type="ARBA" id="ARBA00022847"/>
    </source>
</evidence>
<feature type="binding site" evidence="7">
    <location>
        <position position="122"/>
    </location>
    <ligand>
        <name>Na(+)</name>
        <dbReference type="ChEBI" id="CHEBI:29101"/>
        <label>1</label>
    </ligand>
</feature>
<comment type="subcellular location">
    <subcellularLocation>
        <location evidence="1">Membrane</location>
        <topology evidence="1">Multi-pass membrane protein</topology>
    </subcellularLocation>
</comment>
<evidence type="ECO:0000256" key="3">
    <source>
        <dbReference type="ARBA" id="ARBA00022692"/>
    </source>
</evidence>
<dbReference type="PRINTS" id="PR00176">
    <property type="entry name" value="NANEUSMPORT"/>
</dbReference>
<feature type="compositionally biased region" description="Polar residues" evidence="9">
    <location>
        <begin position="27"/>
        <end position="36"/>
    </location>
</feature>
<keyword evidence="3 8" id="KW-0812">Transmembrane</keyword>
<dbReference type="InterPro" id="IPR037272">
    <property type="entry name" value="SNS_sf"/>
</dbReference>
<feature type="region of interest" description="Disordered" evidence="9">
    <location>
        <begin position="16"/>
        <end position="49"/>
    </location>
</feature>
<dbReference type="PANTHER" id="PTHR11616">
    <property type="entry name" value="SODIUM/CHLORIDE DEPENDENT TRANSPORTER"/>
    <property type="match status" value="1"/>
</dbReference>
<keyword evidence="7" id="KW-0915">Sodium</keyword>
<dbReference type="Pfam" id="PF00209">
    <property type="entry name" value="SNF"/>
    <property type="match status" value="1"/>
</dbReference>
<dbReference type="GO" id="GO:0006865">
    <property type="term" value="P:amino acid transport"/>
    <property type="evidence" value="ECO:0007669"/>
    <property type="project" value="TreeGrafter"/>
</dbReference>
<evidence type="ECO:0000313" key="12">
    <source>
        <dbReference type="WBParaSite" id="nRc.2.0.1.t45147-RA"/>
    </source>
</evidence>
<evidence type="ECO:0000313" key="11">
    <source>
        <dbReference type="Proteomes" id="UP000887565"/>
    </source>
</evidence>
<feature type="binding site" evidence="7">
    <location>
        <position position="129"/>
    </location>
    <ligand>
        <name>Na(+)</name>
        <dbReference type="ChEBI" id="CHEBI:29101"/>
        <label>1</label>
    </ligand>
</feature>
<evidence type="ECO:0000256" key="1">
    <source>
        <dbReference type="ARBA" id="ARBA00004141"/>
    </source>
</evidence>
<dbReference type="SUPFAM" id="SSF161070">
    <property type="entry name" value="SNF-like"/>
    <property type="match status" value="1"/>
</dbReference>
<feature type="binding site" evidence="7">
    <location>
        <position position="125"/>
    </location>
    <ligand>
        <name>Na(+)</name>
        <dbReference type="ChEBI" id="CHEBI:29101"/>
        <label>1</label>
    </ligand>
</feature>
<evidence type="ECO:0000256" key="10">
    <source>
        <dbReference type="SAM" id="Phobius"/>
    </source>
</evidence>
<evidence type="ECO:0000256" key="6">
    <source>
        <dbReference type="ARBA" id="ARBA00023136"/>
    </source>
</evidence>
<feature type="transmembrane region" description="Helical" evidence="10">
    <location>
        <begin position="146"/>
        <end position="167"/>
    </location>
</feature>
<dbReference type="AlphaFoldDB" id="A0A915L3S0"/>
<dbReference type="GO" id="GO:0046872">
    <property type="term" value="F:metal ion binding"/>
    <property type="evidence" value="ECO:0007669"/>
    <property type="project" value="UniProtKB-KW"/>
</dbReference>
<dbReference type="PROSITE" id="PS50267">
    <property type="entry name" value="NA_NEUROTRAN_SYMP_3"/>
    <property type="match status" value="1"/>
</dbReference>
<keyword evidence="2 8" id="KW-0813">Transport</keyword>
<dbReference type="GO" id="GO:0051378">
    <property type="term" value="F:serotonin binding"/>
    <property type="evidence" value="ECO:0007669"/>
    <property type="project" value="TreeGrafter"/>
</dbReference>
<feature type="compositionally biased region" description="Low complexity" evidence="9">
    <location>
        <begin position="16"/>
        <end position="26"/>
    </location>
</feature>
<keyword evidence="6 10" id="KW-0472">Membrane</keyword>
<evidence type="ECO:0000256" key="9">
    <source>
        <dbReference type="SAM" id="MobiDB-lite"/>
    </source>
</evidence>
<feature type="transmembrane region" description="Helical" evidence="10">
    <location>
        <begin position="116"/>
        <end position="134"/>
    </location>
</feature>
<dbReference type="GO" id="GO:0005335">
    <property type="term" value="F:serotonin:sodium:chloride symporter activity"/>
    <property type="evidence" value="ECO:0007669"/>
    <property type="project" value="TreeGrafter"/>
</dbReference>
<dbReference type="WBParaSite" id="nRc.2.0.1.t45147-RA">
    <property type="protein sequence ID" value="nRc.2.0.1.t45147-RA"/>
    <property type="gene ID" value="nRc.2.0.1.g45147"/>
</dbReference>
<keyword evidence="4 8" id="KW-0769">Symport</keyword>